<sequence>MRKLIEELKSNKYNIKILDQSGIESIFTIKSSKIALFILNHSYNKEIVKEMVKNNIELRLFNLEQDEFESVKKLIYKIK</sequence>
<name>A0A3B1DR46_9ZZZZ</name>
<protein>
    <submittedName>
        <fullName evidence="1">Uncharacterized protein</fullName>
    </submittedName>
</protein>
<gene>
    <name evidence="1" type="ORF">MNB_ARC-1_991</name>
</gene>
<dbReference type="EMBL" id="UOYO01000008">
    <property type="protein sequence ID" value="VAY86337.1"/>
    <property type="molecule type" value="Genomic_DNA"/>
</dbReference>
<reference evidence="1" key="1">
    <citation type="submission" date="2018-10" db="EMBL/GenBank/DDBJ databases">
        <authorList>
            <person name="Aoki K."/>
        </authorList>
    </citation>
    <scope>NUCLEOTIDE SEQUENCE</scope>
</reference>
<accession>A0A3B1DR46</accession>
<evidence type="ECO:0000313" key="1">
    <source>
        <dbReference type="EMBL" id="VAY86337.1"/>
    </source>
</evidence>
<proteinExistence type="predicted"/>
<organism evidence="1">
    <name type="scientific">hydrothermal vent metagenome</name>
    <dbReference type="NCBI Taxonomy" id="652676"/>
    <lineage>
        <taxon>unclassified sequences</taxon>
        <taxon>metagenomes</taxon>
        <taxon>ecological metagenomes</taxon>
    </lineage>
</organism>
<dbReference type="AlphaFoldDB" id="A0A3B1DR46"/>